<dbReference type="Gene3D" id="3.30.420.10">
    <property type="entry name" value="Ribonuclease H-like superfamily/Ribonuclease H"/>
    <property type="match status" value="1"/>
</dbReference>
<evidence type="ECO:0000313" key="4">
    <source>
        <dbReference type="Proteomes" id="UP001476798"/>
    </source>
</evidence>
<reference evidence="3 4" key="1">
    <citation type="submission" date="2021-06" db="EMBL/GenBank/DDBJ databases">
        <authorList>
            <person name="Palmer J.M."/>
        </authorList>
    </citation>
    <scope>NUCLEOTIDE SEQUENCE [LARGE SCALE GENOMIC DNA]</scope>
    <source>
        <strain evidence="3 4">GA_2019</strain>
        <tissue evidence="3">Muscle</tissue>
    </source>
</reference>
<dbReference type="InterPro" id="IPR012337">
    <property type="entry name" value="RNaseH-like_sf"/>
</dbReference>
<accession>A0ABV0MS69</accession>
<feature type="compositionally biased region" description="Low complexity" evidence="1">
    <location>
        <begin position="72"/>
        <end position="104"/>
    </location>
</feature>
<evidence type="ECO:0000256" key="1">
    <source>
        <dbReference type="SAM" id="MobiDB-lite"/>
    </source>
</evidence>
<dbReference type="Proteomes" id="UP001476798">
    <property type="component" value="Unassembled WGS sequence"/>
</dbReference>
<sequence>FISAGFAAFVEERRMKHLITALHHPQANGGVERFNQTLKTGLLWMISPCHQNAAMHSASLQSHAAHDNRLPSSSSNARMSASALPESTRPSSIRRGPSSSILLG</sequence>
<organism evidence="3 4">
    <name type="scientific">Goodea atripinnis</name>
    <dbReference type="NCBI Taxonomy" id="208336"/>
    <lineage>
        <taxon>Eukaryota</taxon>
        <taxon>Metazoa</taxon>
        <taxon>Chordata</taxon>
        <taxon>Craniata</taxon>
        <taxon>Vertebrata</taxon>
        <taxon>Euteleostomi</taxon>
        <taxon>Actinopterygii</taxon>
        <taxon>Neopterygii</taxon>
        <taxon>Teleostei</taxon>
        <taxon>Neoteleostei</taxon>
        <taxon>Acanthomorphata</taxon>
        <taxon>Ovalentaria</taxon>
        <taxon>Atherinomorphae</taxon>
        <taxon>Cyprinodontiformes</taxon>
        <taxon>Goodeidae</taxon>
        <taxon>Goodea</taxon>
    </lineage>
</organism>
<protein>
    <recommendedName>
        <fullName evidence="2">Integrase catalytic domain-containing protein</fullName>
    </recommendedName>
</protein>
<dbReference type="EMBL" id="JAHRIO010011100">
    <property type="protein sequence ID" value="MEQ2161972.1"/>
    <property type="molecule type" value="Genomic_DNA"/>
</dbReference>
<comment type="caution">
    <text evidence="3">The sequence shown here is derived from an EMBL/GenBank/DDBJ whole genome shotgun (WGS) entry which is preliminary data.</text>
</comment>
<name>A0ABV0MS69_9TELE</name>
<feature type="region of interest" description="Disordered" evidence="1">
    <location>
        <begin position="55"/>
        <end position="104"/>
    </location>
</feature>
<evidence type="ECO:0000313" key="3">
    <source>
        <dbReference type="EMBL" id="MEQ2161972.1"/>
    </source>
</evidence>
<proteinExistence type="predicted"/>
<keyword evidence="4" id="KW-1185">Reference proteome</keyword>
<feature type="domain" description="Integrase catalytic" evidence="2">
    <location>
        <begin position="1"/>
        <end position="93"/>
    </location>
</feature>
<gene>
    <name evidence="3" type="ORF">GOODEAATRI_015131</name>
</gene>
<evidence type="ECO:0000259" key="2">
    <source>
        <dbReference type="PROSITE" id="PS50994"/>
    </source>
</evidence>
<dbReference type="InterPro" id="IPR036397">
    <property type="entry name" value="RNaseH_sf"/>
</dbReference>
<dbReference type="PROSITE" id="PS50994">
    <property type="entry name" value="INTEGRASE"/>
    <property type="match status" value="1"/>
</dbReference>
<dbReference type="SUPFAM" id="SSF53098">
    <property type="entry name" value="Ribonuclease H-like"/>
    <property type="match status" value="1"/>
</dbReference>
<dbReference type="InterPro" id="IPR001584">
    <property type="entry name" value="Integrase_cat-core"/>
</dbReference>
<feature type="non-terminal residue" evidence="3">
    <location>
        <position position="1"/>
    </location>
</feature>